<dbReference type="OrthoDB" id="304679at2759"/>
<comment type="caution">
    <text evidence="2">The sequence shown here is derived from an EMBL/GenBank/DDBJ whole genome shotgun (WGS) entry which is preliminary data.</text>
</comment>
<feature type="coiled-coil region" evidence="1">
    <location>
        <begin position="266"/>
        <end position="307"/>
    </location>
</feature>
<dbReference type="InterPro" id="IPR052993">
    <property type="entry name" value="CFA-57"/>
</dbReference>
<organism evidence="2 3">
    <name type="scientific">Paramecium sonneborni</name>
    <dbReference type="NCBI Taxonomy" id="65129"/>
    <lineage>
        <taxon>Eukaryota</taxon>
        <taxon>Sar</taxon>
        <taxon>Alveolata</taxon>
        <taxon>Ciliophora</taxon>
        <taxon>Intramacronucleata</taxon>
        <taxon>Oligohymenophorea</taxon>
        <taxon>Peniculida</taxon>
        <taxon>Parameciidae</taxon>
        <taxon>Paramecium</taxon>
    </lineage>
</organism>
<proteinExistence type="predicted"/>
<dbReference type="PANTHER" id="PTHR32215:SF0">
    <property type="entry name" value="CILIA- AND FLAGELLA-ASSOCIATED PROTEIN 57"/>
    <property type="match status" value="1"/>
</dbReference>
<feature type="coiled-coil region" evidence="1">
    <location>
        <begin position="562"/>
        <end position="589"/>
    </location>
</feature>
<accession>A0A8S1QGN7</accession>
<reference evidence="2" key="1">
    <citation type="submission" date="2021-01" db="EMBL/GenBank/DDBJ databases">
        <authorList>
            <consortium name="Genoscope - CEA"/>
            <person name="William W."/>
        </authorList>
    </citation>
    <scope>NUCLEOTIDE SEQUENCE</scope>
</reference>
<evidence type="ECO:0000313" key="3">
    <source>
        <dbReference type="Proteomes" id="UP000692954"/>
    </source>
</evidence>
<evidence type="ECO:0000256" key="1">
    <source>
        <dbReference type="SAM" id="Coils"/>
    </source>
</evidence>
<keyword evidence="1" id="KW-0175">Coiled coil</keyword>
<dbReference type="Proteomes" id="UP000692954">
    <property type="component" value="Unassembled WGS sequence"/>
</dbReference>
<evidence type="ECO:0000313" key="2">
    <source>
        <dbReference type="EMBL" id="CAD8113887.1"/>
    </source>
</evidence>
<gene>
    <name evidence="2" type="ORF">PSON_ATCC_30995.1.T1040140</name>
</gene>
<name>A0A8S1QGN7_9CILI</name>
<feature type="coiled-coil region" evidence="1">
    <location>
        <begin position="140"/>
        <end position="230"/>
    </location>
</feature>
<protein>
    <submittedName>
        <fullName evidence="2">Uncharacterized protein</fullName>
    </submittedName>
</protein>
<keyword evidence="3" id="KW-1185">Reference proteome</keyword>
<dbReference type="AlphaFoldDB" id="A0A8S1QGN7"/>
<feature type="coiled-coil region" evidence="1">
    <location>
        <begin position="72"/>
        <end position="99"/>
    </location>
</feature>
<dbReference type="PANTHER" id="PTHR32215">
    <property type="entry name" value="CILIA- AND FLAGELLA-ASSOCIATED PROTEIN 57"/>
    <property type="match status" value="1"/>
</dbReference>
<dbReference type="EMBL" id="CAJJDN010000104">
    <property type="protein sequence ID" value="CAD8113887.1"/>
    <property type="molecule type" value="Genomic_DNA"/>
</dbReference>
<sequence length="615" mass="74696">MQQSEFESLYNEEIEFRDLRYKELKDEKTQQEQQHFNLFRNIENNQFKAGQELETLYEKKILIENEKYLQLEQVLIEERQKYKQNLKELEFDCSKQIKEIKQKFQSDFKLPYDTIYSNKNDIKTLQNNNQSIISDDEILNDYIESTKQKFKQKIEELQKEIQTKDKQLIIYKSDKNNFFKEIDIVKQLLESEKQKQKDQEKYIQELQSQNKELMDKINLHEQELSHCNEQIKQYQKYIGGLQKSKLVLSYKTYEMQTEMEPKEKKFRELLESIPKLEDEINELSTKLKNYEEKDKKMTTQIKLMNEEIDKIKQNWKKSQDLFKKITMDIYNCYHEKKEKEWVDFMKQMYQKYISKNEKNDDLRNPENLTEQDKKAQISIKLFIKDITSMIHEFRESDWPQQLKQLYQKHFTGEINNELCRQNQFLVKSSQENDKKFQKLLLWRDQEIYLKTQENMHLLTHLNQVLERKKSLEIKLAKQISQYESLVKTQSRANSMQQCEQRRKSHQHENSSIFQEEANLQPLNQSIDLVNGYITNKFQKKGKLIKGQNYNKQKLCRFEQHRHSDLITQNEGLQTRNQLLEQQMKILKSKLIEVGLDDEITQTNTQRPYSQKVKRT</sequence>